<reference evidence="1" key="1">
    <citation type="submission" date="2018-02" db="EMBL/GenBank/DDBJ databases">
        <title>Rhizophora mucronata_Transcriptome.</title>
        <authorList>
            <person name="Meera S.P."/>
            <person name="Sreeshan A."/>
            <person name="Augustine A."/>
        </authorList>
    </citation>
    <scope>NUCLEOTIDE SEQUENCE</scope>
    <source>
        <tissue evidence="1">Leaf</tissue>
    </source>
</reference>
<name>A0A2P2NXZ0_RHIMU</name>
<sequence length="9" mass="1175">MLRRVKQMN</sequence>
<proteinExistence type="predicted"/>
<organism evidence="1">
    <name type="scientific">Rhizophora mucronata</name>
    <name type="common">Asiatic mangrove</name>
    <dbReference type="NCBI Taxonomy" id="61149"/>
    <lineage>
        <taxon>Eukaryota</taxon>
        <taxon>Viridiplantae</taxon>
        <taxon>Streptophyta</taxon>
        <taxon>Embryophyta</taxon>
        <taxon>Tracheophyta</taxon>
        <taxon>Spermatophyta</taxon>
        <taxon>Magnoliopsida</taxon>
        <taxon>eudicotyledons</taxon>
        <taxon>Gunneridae</taxon>
        <taxon>Pentapetalae</taxon>
        <taxon>rosids</taxon>
        <taxon>fabids</taxon>
        <taxon>Malpighiales</taxon>
        <taxon>Rhizophoraceae</taxon>
        <taxon>Rhizophora</taxon>
    </lineage>
</organism>
<dbReference type="EMBL" id="GGEC01066840">
    <property type="protein sequence ID" value="MBX47324.1"/>
    <property type="molecule type" value="Transcribed_RNA"/>
</dbReference>
<evidence type="ECO:0000313" key="1">
    <source>
        <dbReference type="EMBL" id="MBX47324.1"/>
    </source>
</evidence>
<protein>
    <submittedName>
        <fullName evidence="1">Uncharacterized protein</fullName>
    </submittedName>
</protein>
<accession>A0A2P2NXZ0</accession>